<dbReference type="GO" id="GO:0005634">
    <property type="term" value="C:nucleus"/>
    <property type="evidence" value="ECO:0007669"/>
    <property type="project" value="UniProtKB-SubCell"/>
</dbReference>
<dbReference type="PANTHER" id="PTHR31661:SF1">
    <property type="entry name" value="CDAN1-INTERACTING NUCLEASE 1"/>
    <property type="match status" value="1"/>
</dbReference>
<evidence type="ECO:0000256" key="2">
    <source>
        <dbReference type="ARBA" id="ARBA00004496"/>
    </source>
</evidence>
<dbReference type="AlphaFoldDB" id="T1EEG0"/>
<dbReference type="GO" id="GO:0005737">
    <property type="term" value="C:cytoplasm"/>
    <property type="evidence" value="ECO:0007669"/>
    <property type="project" value="UniProtKB-SubCell"/>
</dbReference>
<dbReference type="EnsemblMetazoa" id="HelroT108152">
    <property type="protein sequence ID" value="HelroP108152"/>
    <property type="gene ID" value="HelroG108152"/>
</dbReference>
<accession>T1EEG0</accession>
<evidence type="ECO:0000313" key="7">
    <source>
        <dbReference type="EnsemblMetazoa" id="HelroP108152"/>
    </source>
</evidence>
<dbReference type="EMBL" id="KB097639">
    <property type="protein sequence ID" value="ESN92760.1"/>
    <property type="molecule type" value="Genomic_DNA"/>
</dbReference>
<dbReference type="OMA" id="CYWNRFG"/>
<dbReference type="HOGENOM" id="CLU_076808_0_1_1"/>
<dbReference type="RefSeq" id="XP_009029061.1">
    <property type="nucleotide sequence ID" value="XM_009030813.1"/>
</dbReference>
<dbReference type="Pfam" id="PF14811">
    <property type="entry name" value="TPD"/>
    <property type="match status" value="1"/>
</dbReference>
<dbReference type="GeneID" id="20194962"/>
<dbReference type="InterPro" id="IPR029404">
    <property type="entry name" value="CDIN1"/>
</dbReference>
<organism evidence="7 8">
    <name type="scientific">Helobdella robusta</name>
    <name type="common">Californian leech</name>
    <dbReference type="NCBI Taxonomy" id="6412"/>
    <lineage>
        <taxon>Eukaryota</taxon>
        <taxon>Metazoa</taxon>
        <taxon>Spiralia</taxon>
        <taxon>Lophotrochozoa</taxon>
        <taxon>Annelida</taxon>
        <taxon>Clitellata</taxon>
        <taxon>Hirudinea</taxon>
        <taxon>Rhynchobdellida</taxon>
        <taxon>Glossiphoniidae</taxon>
        <taxon>Helobdella</taxon>
    </lineage>
</organism>
<dbReference type="Proteomes" id="UP000015101">
    <property type="component" value="Unassembled WGS sequence"/>
</dbReference>
<dbReference type="EMBL" id="AMQM01001864">
    <property type="status" value="NOT_ANNOTATED_CDS"/>
    <property type="molecule type" value="Genomic_DNA"/>
</dbReference>
<evidence type="ECO:0000256" key="5">
    <source>
        <dbReference type="ARBA" id="ARBA00023480"/>
    </source>
</evidence>
<dbReference type="InParanoid" id="T1EEG0"/>
<keyword evidence="4" id="KW-0539">Nucleus</keyword>
<dbReference type="FunCoup" id="T1EEG0">
    <property type="interactions" value="1043"/>
</dbReference>
<reference evidence="8" key="1">
    <citation type="submission" date="2012-12" db="EMBL/GenBank/DDBJ databases">
        <authorList>
            <person name="Hellsten U."/>
            <person name="Grimwood J."/>
            <person name="Chapman J.A."/>
            <person name="Shapiro H."/>
            <person name="Aerts A."/>
            <person name="Otillar R.P."/>
            <person name="Terry A.Y."/>
            <person name="Boore J.L."/>
            <person name="Simakov O."/>
            <person name="Marletaz F."/>
            <person name="Cho S.-J."/>
            <person name="Edsinger-Gonzales E."/>
            <person name="Havlak P."/>
            <person name="Kuo D.-H."/>
            <person name="Larsson T."/>
            <person name="Lv J."/>
            <person name="Arendt D."/>
            <person name="Savage R."/>
            <person name="Osoegawa K."/>
            <person name="de Jong P."/>
            <person name="Lindberg D.R."/>
            <person name="Seaver E.C."/>
            <person name="Weisblat D.A."/>
            <person name="Putnam N.H."/>
            <person name="Grigoriev I.V."/>
            <person name="Rokhsar D.S."/>
        </authorList>
    </citation>
    <scope>NUCLEOTIDE SEQUENCE</scope>
</reference>
<dbReference type="CTD" id="20194962"/>
<keyword evidence="8" id="KW-1185">Reference proteome</keyword>
<reference evidence="6 8" key="2">
    <citation type="journal article" date="2013" name="Nature">
        <title>Insights into bilaterian evolution from three spiralian genomes.</title>
        <authorList>
            <person name="Simakov O."/>
            <person name="Marletaz F."/>
            <person name="Cho S.J."/>
            <person name="Edsinger-Gonzales E."/>
            <person name="Havlak P."/>
            <person name="Hellsten U."/>
            <person name="Kuo D.H."/>
            <person name="Larsson T."/>
            <person name="Lv J."/>
            <person name="Arendt D."/>
            <person name="Savage R."/>
            <person name="Osoegawa K."/>
            <person name="de Jong P."/>
            <person name="Grimwood J."/>
            <person name="Chapman J.A."/>
            <person name="Shapiro H."/>
            <person name="Aerts A."/>
            <person name="Otillar R.P."/>
            <person name="Terry A.Y."/>
            <person name="Boore J.L."/>
            <person name="Grigoriev I.V."/>
            <person name="Lindberg D.R."/>
            <person name="Seaver E.C."/>
            <person name="Weisblat D.A."/>
            <person name="Putnam N.H."/>
            <person name="Rokhsar D.S."/>
        </authorList>
    </citation>
    <scope>NUCLEOTIDE SEQUENCE</scope>
</reference>
<evidence type="ECO:0000256" key="3">
    <source>
        <dbReference type="ARBA" id="ARBA00022490"/>
    </source>
</evidence>
<evidence type="ECO:0000256" key="4">
    <source>
        <dbReference type="ARBA" id="ARBA00023242"/>
    </source>
</evidence>
<dbReference type="PANTHER" id="PTHR31661">
    <property type="entry name" value="SIMILAR TO CDNA SEQUENCE BC052040"/>
    <property type="match status" value="1"/>
</dbReference>
<dbReference type="eggNOG" id="ENOG502R9SY">
    <property type="taxonomic scope" value="Eukaryota"/>
</dbReference>
<dbReference type="STRING" id="6412.T1EEG0"/>
<keyword evidence="3" id="KW-0963">Cytoplasm</keyword>
<dbReference type="KEGG" id="hro:HELRODRAFT_108152"/>
<evidence type="ECO:0000256" key="1">
    <source>
        <dbReference type="ARBA" id="ARBA00004123"/>
    </source>
</evidence>
<sequence length="292" mass="33823">MERSVYKELLTFVHSNFHNVQKCIEDLLILHPGHSRHTFYSIFNQEFQKKMKMTHHLHTSLEKTNEYYLNYLEFKEGAQKTCVLQNMAYQVGLSPFLMAKIIVERHLAISKFDGKSPSKSDVNSAMRNPDLLEDEALARDVSWCATVDDFYGPVAESIKMSLGHEYETILKNKLQEHGVPYQDEYQMRSRGYDKTPDTILQIPIAVNGHIVNWIESKALFGDVPSHEKYVKEQLNCYTNRFGTGLVIYWFGYLAELKNSCKDIMVLDCFPREFKTLQVDGMDLILRTVATNS</sequence>
<protein>
    <recommendedName>
        <fullName evidence="5">CDAN1-interacting nuclease 1</fullName>
    </recommendedName>
</protein>
<reference evidence="7" key="3">
    <citation type="submission" date="2015-06" db="UniProtKB">
        <authorList>
            <consortium name="EnsemblMetazoa"/>
        </authorList>
    </citation>
    <scope>IDENTIFICATION</scope>
</reference>
<gene>
    <name evidence="7" type="primary">20194962</name>
    <name evidence="6" type="ORF">HELRODRAFT_108152</name>
</gene>
<proteinExistence type="predicted"/>
<evidence type="ECO:0000313" key="8">
    <source>
        <dbReference type="Proteomes" id="UP000015101"/>
    </source>
</evidence>
<evidence type="ECO:0000313" key="6">
    <source>
        <dbReference type="EMBL" id="ESN92760.1"/>
    </source>
</evidence>
<comment type="subcellular location">
    <subcellularLocation>
        <location evidence="2">Cytoplasm</location>
    </subcellularLocation>
    <subcellularLocation>
        <location evidence="1">Nucleus</location>
    </subcellularLocation>
</comment>
<dbReference type="OrthoDB" id="1272at2759"/>
<name>T1EEG0_HELRO</name>